<evidence type="ECO:0000256" key="4">
    <source>
        <dbReference type="ARBA" id="ARBA00023224"/>
    </source>
</evidence>
<dbReference type="SUPFAM" id="SSF52540">
    <property type="entry name" value="P-loop containing nucleoside triphosphate hydrolases"/>
    <property type="match status" value="1"/>
</dbReference>
<gene>
    <name evidence="5" type="ORF">TeGR_g5891</name>
</gene>
<evidence type="ECO:0000256" key="2">
    <source>
        <dbReference type="ARBA" id="ARBA00022741"/>
    </source>
</evidence>
<proteinExistence type="predicted"/>
<dbReference type="InterPro" id="IPR001019">
    <property type="entry name" value="Gprotein_alpha_su"/>
</dbReference>
<feature type="non-terminal residue" evidence="5">
    <location>
        <position position="69"/>
    </location>
</feature>
<sequence length="69" mass="7980">MTAFDDVDAIIFVASLSEYDQSFGEDSRRNRMAEALELFSECCDNHYFEKTDIMLFLNKKDLFARKVGA</sequence>
<dbReference type="Gene3D" id="3.40.50.300">
    <property type="entry name" value="P-loop containing nucleotide triphosphate hydrolases"/>
    <property type="match status" value="1"/>
</dbReference>
<evidence type="ECO:0000313" key="5">
    <source>
        <dbReference type="EMBL" id="GMI51258.1"/>
    </source>
</evidence>
<dbReference type="Pfam" id="PF00503">
    <property type="entry name" value="G-alpha"/>
    <property type="match status" value="1"/>
</dbReference>
<keyword evidence="3" id="KW-0342">GTP-binding</keyword>
<evidence type="ECO:0000313" key="6">
    <source>
        <dbReference type="Proteomes" id="UP001165060"/>
    </source>
</evidence>
<name>A0ABQ6N909_9STRA</name>
<accession>A0ABQ6N909</accession>
<evidence type="ECO:0000256" key="3">
    <source>
        <dbReference type="ARBA" id="ARBA00023134"/>
    </source>
</evidence>
<comment type="caution">
    <text evidence="5">The sequence shown here is derived from an EMBL/GenBank/DDBJ whole genome shotgun (WGS) entry which is preliminary data.</text>
</comment>
<protein>
    <submittedName>
        <fullName evidence="5">Uncharacterized protein</fullName>
    </submittedName>
</protein>
<organism evidence="5 6">
    <name type="scientific">Tetraparma gracilis</name>
    <dbReference type="NCBI Taxonomy" id="2962635"/>
    <lineage>
        <taxon>Eukaryota</taxon>
        <taxon>Sar</taxon>
        <taxon>Stramenopiles</taxon>
        <taxon>Ochrophyta</taxon>
        <taxon>Bolidophyceae</taxon>
        <taxon>Parmales</taxon>
        <taxon>Triparmaceae</taxon>
        <taxon>Tetraparma</taxon>
    </lineage>
</organism>
<dbReference type="InterPro" id="IPR027417">
    <property type="entry name" value="P-loop_NTPase"/>
</dbReference>
<evidence type="ECO:0000256" key="1">
    <source>
        <dbReference type="ARBA" id="ARBA00022723"/>
    </source>
</evidence>
<keyword evidence="2" id="KW-0547">Nucleotide-binding</keyword>
<keyword evidence="4" id="KW-0807">Transducer</keyword>
<dbReference type="EMBL" id="BRYB01006981">
    <property type="protein sequence ID" value="GMI51258.1"/>
    <property type="molecule type" value="Genomic_DNA"/>
</dbReference>
<dbReference type="PANTHER" id="PTHR10218">
    <property type="entry name" value="GTP-BINDING PROTEIN ALPHA SUBUNIT"/>
    <property type="match status" value="1"/>
</dbReference>
<keyword evidence="6" id="KW-1185">Reference proteome</keyword>
<keyword evidence="1" id="KW-0479">Metal-binding</keyword>
<dbReference type="PROSITE" id="PS51882">
    <property type="entry name" value="G_ALPHA"/>
    <property type="match status" value="1"/>
</dbReference>
<dbReference type="PRINTS" id="PR00318">
    <property type="entry name" value="GPROTEINA"/>
</dbReference>
<dbReference type="Proteomes" id="UP001165060">
    <property type="component" value="Unassembled WGS sequence"/>
</dbReference>
<reference evidence="5 6" key="1">
    <citation type="journal article" date="2023" name="Commun. Biol.">
        <title>Genome analysis of Parmales, the sister group of diatoms, reveals the evolutionary specialization of diatoms from phago-mixotrophs to photoautotrophs.</title>
        <authorList>
            <person name="Ban H."/>
            <person name="Sato S."/>
            <person name="Yoshikawa S."/>
            <person name="Yamada K."/>
            <person name="Nakamura Y."/>
            <person name="Ichinomiya M."/>
            <person name="Sato N."/>
            <person name="Blanc-Mathieu R."/>
            <person name="Endo H."/>
            <person name="Kuwata A."/>
            <person name="Ogata H."/>
        </authorList>
    </citation>
    <scope>NUCLEOTIDE SEQUENCE [LARGE SCALE GENOMIC DNA]</scope>
</reference>
<dbReference type="PANTHER" id="PTHR10218:SF302">
    <property type="entry name" value="GUANINE NUCLEOTIDE-BINDING PROTEIN ALPHA-5 SUBUNIT"/>
    <property type="match status" value="1"/>
</dbReference>